<dbReference type="PANTHER" id="PTHR37828:SF1">
    <property type="entry name" value="YCII-RELATED DOMAIN-CONTAINING PROTEIN"/>
    <property type="match status" value="1"/>
</dbReference>
<gene>
    <name evidence="3" type="ORF">RZN05_18630</name>
</gene>
<organism evidence="3 4">
    <name type="scientific">Sphingomonas agrestis</name>
    <dbReference type="NCBI Taxonomy" id="3080540"/>
    <lineage>
        <taxon>Bacteria</taxon>
        <taxon>Pseudomonadati</taxon>
        <taxon>Pseudomonadota</taxon>
        <taxon>Alphaproteobacteria</taxon>
        <taxon>Sphingomonadales</taxon>
        <taxon>Sphingomonadaceae</taxon>
        <taxon>Sphingomonas</taxon>
    </lineage>
</organism>
<comment type="similarity">
    <text evidence="1">Belongs to the YciI family.</text>
</comment>
<dbReference type="InterPro" id="IPR005545">
    <property type="entry name" value="YCII"/>
</dbReference>
<dbReference type="RefSeq" id="WP_317228180.1">
    <property type="nucleotide sequence ID" value="NZ_JAWJEJ010000002.1"/>
</dbReference>
<evidence type="ECO:0000259" key="2">
    <source>
        <dbReference type="Pfam" id="PF03795"/>
    </source>
</evidence>
<name>A0ABU3YCA8_9SPHN</name>
<dbReference type="Pfam" id="PF03795">
    <property type="entry name" value="YCII"/>
    <property type="match status" value="1"/>
</dbReference>
<dbReference type="SUPFAM" id="SSF54909">
    <property type="entry name" value="Dimeric alpha+beta barrel"/>
    <property type="match status" value="1"/>
</dbReference>
<evidence type="ECO:0000313" key="3">
    <source>
        <dbReference type="EMBL" id="MDV3459021.1"/>
    </source>
</evidence>
<evidence type="ECO:0000256" key="1">
    <source>
        <dbReference type="ARBA" id="ARBA00007689"/>
    </source>
</evidence>
<accession>A0ABU3YCA8</accession>
<comment type="caution">
    <text evidence="3">The sequence shown here is derived from an EMBL/GenBank/DDBJ whole genome shotgun (WGS) entry which is preliminary data.</text>
</comment>
<dbReference type="InterPro" id="IPR011008">
    <property type="entry name" value="Dimeric_a/b-barrel"/>
</dbReference>
<keyword evidence="4" id="KW-1185">Reference proteome</keyword>
<dbReference type="Proteomes" id="UP001273531">
    <property type="component" value="Unassembled WGS sequence"/>
</dbReference>
<sequence length="90" mass="9742">MIIVLLRYTGDVTPHRDAHVAWLREALAEGRLVTAGRQPDTGGVLIARGDRSEVEAWAAQDPYRLAGVAENTFVEFTPSMAAPGLESLLP</sequence>
<proteinExistence type="inferred from homology"/>
<dbReference type="Gene3D" id="3.30.70.1060">
    <property type="entry name" value="Dimeric alpha+beta barrel"/>
    <property type="match status" value="1"/>
</dbReference>
<feature type="domain" description="YCII-related" evidence="2">
    <location>
        <begin position="13"/>
        <end position="72"/>
    </location>
</feature>
<dbReference type="PANTHER" id="PTHR37828">
    <property type="entry name" value="GSR2449 PROTEIN"/>
    <property type="match status" value="1"/>
</dbReference>
<evidence type="ECO:0000313" key="4">
    <source>
        <dbReference type="Proteomes" id="UP001273531"/>
    </source>
</evidence>
<reference evidence="3 4" key="1">
    <citation type="submission" date="2023-10" db="EMBL/GenBank/DDBJ databases">
        <title>Sphingomonas sp. HF-S4 16S ribosomal RNA gene Genome sequencing and assembly.</title>
        <authorList>
            <person name="Lee H."/>
        </authorList>
    </citation>
    <scope>NUCLEOTIDE SEQUENCE [LARGE SCALE GENOMIC DNA]</scope>
    <source>
        <strain evidence="3 4">HF-S4</strain>
    </source>
</reference>
<dbReference type="EMBL" id="JAWJEJ010000002">
    <property type="protein sequence ID" value="MDV3459021.1"/>
    <property type="molecule type" value="Genomic_DNA"/>
</dbReference>
<protein>
    <submittedName>
        <fullName evidence="3">YciI family protein</fullName>
    </submittedName>
</protein>